<dbReference type="WBParaSite" id="Hba_18036">
    <property type="protein sequence ID" value="Hba_18036"/>
    <property type="gene ID" value="Hba_18036"/>
</dbReference>
<dbReference type="Proteomes" id="UP000095283">
    <property type="component" value="Unplaced"/>
</dbReference>
<evidence type="ECO:0000313" key="11">
    <source>
        <dbReference type="Proteomes" id="UP000095283"/>
    </source>
</evidence>
<dbReference type="CDD" id="cd06071">
    <property type="entry name" value="Beach"/>
    <property type="match status" value="1"/>
</dbReference>
<accession>A0A1I7XJU6</accession>
<dbReference type="InterPro" id="IPR036372">
    <property type="entry name" value="BEACH_dom_sf"/>
</dbReference>
<evidence type="ECO:0000256" key="8">
    <source>
        <dbReference type="SAM" id="MobiDB-lite"/>
    </source>
</evidence>
<evidence type="ECO:0000256" key="6">
    <source>
        <dbReference type="ARBA" id="ARBA00023125"/>
    </source>
</evidence>
<dbReference type="GO" id="GO:0006334">
    <property type="term" value="P:nucleosome assembly"/>
    <property type="evidence" value="ECO:0007669"/>
    <property type="project" value="InterPro"/>
</dbReference>
<comment type="subcellular location">
    <subcellularLocation>
        <location evidence="2">Chromosome</location>
    </subcellularLocation>
    <subcellularLocation>
        <location evidence="1">Nucleus</location>
    </subcellularLocation>
</comment>
<dbReference type="InterPro" id="IPR036322">
    <property type="entry name" value="WD40_repeat_dom_sf"/>
</dbReference>
<dbReference type="GO" id="GO:0000786">
    <property type="term" value="C:nucleosome"/>
    <property type="evidence" value="ECO:0007669"/>
    <property type="project" value="InterPro"/>
</dbReference>
<dbReference type="GO" id="GO:0030527">
    <property type="term" value="F:structural constituent of chromatin"/>
    <property type="evidence" value="ECO:0007669"/>
    <property type="project" value="InterPro"/>
</dbReference>
<name>A0A1I7XJU6_HETBA</name>
<feature type="compositionally biased region" description="Basic residues" evidence="8">
    <location>
        <begin position="687"/>
        <end position="724"/>
    </location>
</feature>
<evidence type="ECO:0000259" key="10">
    <source>
        <dbReference type="PROSITE" id="PS51504"/>
    </source>
</evidence>
<keyword evidence="4" id="KW-0853">WD repeat</keyword>
<keyword evidence="6" id="KW-0238">DNA-binding</keyword>
<dbReference type="SMART" id="SM00526">
    <property type="entry name" value="H15"/>
    <property type="match status" value="1"/>
</dbReference>
<dbReference type="InterPro" id="IPR036388">
    <property type="entry name" value="WH-like_DNA-bd_sf"/>
</dbReference>
<dbReference type="SUPFAM" id="SSF81837">
    <property type="entry name" value="BEACH domain"/>
    <property type="match status" value="1"/>
</dbReference>
<feature type="region of interest" description="Disordered" evidence="8">
    <location>
        <begin position="643"/>
        <end position="732"/>
    </location>
</feature>
<evidence type="ECO:0000256" key="3">
    <source>
        <dbReference type="ARBA" id="ARBA00022454"/>
    </source>
</evidence>
<dbReference type="FunFam" id="1.10.10.10:FF:000140">
    <property type="entry name" value="Histone H1.0"/>
    <property type="match status" value="1"/>
</dbReference>
<dbReference type="PANTHER" id="PTHR46108">
    <property type="entry name" value="BLUE CHEESE"/>
    <property type="match status" value="1"/>
</dbReference>
<dbReference type="PANTHER" id="PTHR46108:SF4">
    <property type="entry name" value="BLUE CHEESE"/>
    <property type="match status" value="1"/>
</dbReference>
<dbReference type="Gene3D" id="1.10.1540.10">
    <property type="entry name" value="BEACH domain"/>
    <property type="match status" value="1"/>
</dbReference>
<dbReference type="SMART" id="SM00320">
    <property type="entry name" value="WD40"/>
    <property type="match status" value="3"/>
</dbReference>
<dbReference type="SMART" id="SM01026">
    <property type="entry name" value="Beach"/>
    <property type="match status" value="1"/>
</dbReference>
<dbReference type="SUPFAM" id="SSF50978">
    <property type="entry name" value="WD40 repeat-like"/>
    <property type="match status" value="1"/>
</dbReference>
<keyword evidence="3" id="KW-0158">Chromosome</keyword>
<dbReference type="InterPro" id="IPR005819">
    <property type="entry name" value="H1/H5"/>
</dbReference>
<evidence type="ECO:0000256" key="2">
    <source>
        <dbReference type="ARBA" id="ARBA00004286"/>
    </source>
</evidence>
<evidence type="ECO:0000256" key="1">
    <source>
        <dbReference type="ARBA" id="ARBA00004123"/>
    </source>
</evidence>
<dbReference type="GO" id="GO:0005634">
    <property type="term" value="C:nucleus"/>
    <property type="evidence" value="ECO:0007669"/>
    <property type="project" value="UniProtKB-SubCell"/>
</dbReference>
<proteinExistence type="predicted"/>
<dbReference type="Pfam" id="PF00538">
    <property type="entry name" value="Linker_histone"/>
    <property type="match status" value="1"/>
</dbReference>
<dbReference type="InterPro" id="IPR036390">
    <property type="entry name" value="WH_DNA-bd_sf"/>
</dbReference>
<dbReference type="GO" id="GO:0005829">
    <property type="term" value="C:cytosol"/>
    <property type="evidence" value="ECO:0007669"/>
    <property type="project" value="UniProtKB-ARBA"/>
</dbReference>
<dbReference type="PROSITE" id="PS51504">
    <property type="entry name" value="H15"/>
    <property type="match status" value="1"/>
</dbReference>
<sequence>MFHSIGDAWTSASRNNMADVKELIPEFFTLPEMMMNKNKFDLGVKQNGVVLDNVVLPPWAHGDPREFIRLHRQALECDYVSSHLHEWIDLVFGYKQNGDEAVKACNLFHHLFYEGNVDFESIDDPLTRNATIGFVNNFGQIPTQLFKKPHPPKKVNPVDGYCNTPGVTTQRLFYHSLHSLKPPQNPIKELRSAVGSIYQTDRSGLIALEQTKVLIEQNRYIAWGFSDRSIRLGQIDSDKVVCSAHAFVVSASRDCSVIFWHQSELSLIRQLPRHSSPVSAVSISETTGDVATACSTLLHVWSINGDLLAVINTCDSSPVMDPSQMILSLAFSTMNEWDTDNVVICGTSDGVVKIYSCIMVENDGSVENPHIEPQSSSALVVQARLDKQRKRLRVACSLDTFSESHSPEPPLSPARSISGQALVNFSTPTVPSISHPQFVRVLVQRAALTTHTAFNRPDNTHPAPITVIVPSKYEASDNSLSFIVFNEYSSINNSIGMIGFNIIIRFFSIRHIRSNFPSLLLFLLFRCSRFESHITHMKISRPVRVCQNCFLRLKAQTSIKPKGEKKVKTPPSHPTYSAMIKSAIKELKDHKGASKQAILKFITQSYKVGDNVTQINSHLRTAIKRGVSKGDLKQVAGTGAAGRFKLPEKANAPTKAKSVKVTKTPSETKPKKTVKKAVKAKSEKKAKSPKKASKPKVKTAKSSKKPASVKKASNKSKAPKKTIAKKTSSSKS</sequence>
<dbReference type="InterPro" id="IPR005818">
    <property type="entry name" value="Histone_H1/H5_H15"/>
</dbReference>
<dbReference type="Gene3D" id="2.130.10.10">
    <property type="entry name" value="YVTN repeat-like/Quinoprotein amine dehydrogenase"/>
    <property type="match status" value="1"/>
</dbReference>
<protein>
    <submittedName>
        <fullName evidence="12">WD_REPEATS_REGION domain-containing protein</fullName>
    </submittedName>
</protein>
<dbReference type="InterPro" id="IPR001680">
    <property type="entry name" value="WD40_rpt"/>
</dbReference>
<dbReference type="PROSITE" id="PS50197">
    <property type="entry name" value="BEACH"/>
    <property type="match status" value="1"/>
</dbReference>
<dbReference type="SUPFAM" id="SSF46785">
    <property type="entry name" value="Winged helix' DNA-binding domain"/>
    <property type="match status" value="1"/>
</dbReference>
<evidence type="ECO:0000259" key="9">
    <source>
        <dbReference type="PROSITE" id="PS50197"/>
    </source>
</evidence>
<dbReference type="InterPro" id="IPR051944">
    <property type="entry name" value="BEACH_domain_protein"/>
</dbReference>
<evidence type="ECO:0000256" key="4">
    <source>
        <dbReference type="ARBA" id="ARBA00022574"/>
    </source>
</evidence>
<organism evidence="11 12">
    <name type="scientific">Heterorhabditis bacteriophora</name>
    <name type="common">Entomopathogenic nematode worm</name>
    <dbReference type="NCBI Taxonomy" id="37862"/>
    <lineage>
        <taxon>Eukaryota</taxon>
        <taxon>Metazoa</taxon>
        <taxon>Ecdysozoa</taxon>
        <taxon>Nematoda</taxon>
        <taxon>Chromadorea</taxon>
        <taxon>Rhabditida</taxon>
        <taxon>Rhabditina</taxon>
        <taxon>Rhabditomorpha</taxon>
        <taxon>Strongyloidea</taxon>
        <taxon>Heterorhabditidae</taxon>
        <taxon>Heterorhabditis</taxon>
    </lineage>
</organism>
<dbReference type="AlphaFoldDB" id="A0A1I7XJU6"/>
<feature type="domain" description="H15" evidence="10">
    <location>
        <begin position="572"/>
        <end position="648"/>
    </location>
</feature>
<evidence type="ECO:0000256" key="7">
    <source>
        <dbReference type="ARBA" id="ARBA00023242"/>
    </source>
</evidence>
<dbReference type="PRINTS" id="PR00624">
    <property type="entry name" value="HISTONEH5"/>
</dbReference>
<reference evidence="12" key="1">
    <citation type="submission" date="2016-11" db="UniProtKB">
        <authorList>
            <consortium name="WormBaseParasite"/>
        </authorList>
    </citation>
    <scope>IDENTIFICATION</scope>
</reference>
<dbReference type="CDD" id="cd00073">
    <property type="entry name" value="H15"/>
    <property type="match status" value="1"/>
</dbReference>
<keyword evidence="11" id="KW-1185">Reference proteome</keyword>
<keyword evidence="7" id="KW-0539">Nucleus</keyword>
<dbReference type="GO" id="GO:0003677">
    <property type="term" value="F:DNA binding"/>
    <property type="evidence" value="ECO:0007669"/>
    <property type="project" value="UniProtKB-KW"/>
</dbReference>
<feature type="domain" description="BEACH" evidence="9">
    <location>
        <begin position="1"/>
        <end position="153"/>
    </location>
</feature>
<dbReference type="Gene3D" id="1.10.10.10">
    <property type="entry name" value="Winged helix-like DNA-binding domain superfamily/Winged helix DNA-binding domain"/>
    <property type="match status" value="1"/>
</dbReference>
<dbReference type="Pfam" id="PF02138">
    <property type="entry name" value="Beach"/>
    <property type="match status" value="1"/>
</dbReference>
<dbReference type="InterPro" id="IPR000409">
    <property type="entry name" value="BEACH_dom"/>
</dbReference>
<evidence type="ECO:0000313" key="12">
    <source>
        <dbReference type="WBParaSite" id="Hba_18036"/>
    </source>
</evidence>
<dbReference type="InterPro" id="IPR015943">
    <property type="entry name" value="WD40/YVTN_repeat-like_dom_sf"/>
</dbReference>
<keyword evidence="5" id="KW-0677">Repeat</keyword>
<evidence type="ECO:0000256" key="5">
    <source>
        <dbReference type="ARBA" id="ARBA00022737"/>
    </source>
</evidence>